<feature type="transmembrane region" description="Helical" evidence="11">
    <location>
        <begin position="9"/>
        <end position="30"/>
    </location>
</feature>
<evidence type="ECO:0000259" key="13">
    <source>
        <dbReference type="PROSITE" id="PS50885"/>
    </source>
</evidence>
<dbReference type="EC" id="2.7.13.3" evidence="3"/>
<organism evidence="14 15">
    <name type="scientific">Reinekea marinisedimentorum</name>
    <dbReference type="NCBI Taxonomy" id="230495"/>
    <lineage>
        <taxon>Bacteria</taxon>
        <taxon>Pseudomonadati</taxon>
        <taxon>Pseudomonadota</taxon>
        <taxon>Gammaproteobacteria</taxon>
        <taxon>Oceanospirillales</taxon>
        <taxon>Saccharospirillaceae</taxon>
        <taxon>Reinekea</taxon>
    </lineage>
</organism>
<evidence type="ECO:0000256" key="10">
    <source>
        <dbReference type="ARBA" id="ARBA00023136"/>
    </source>
</evidence>
<evidence type="ECO:0000256" key="3">
    <source>
        <dbReference type="ARBA" id="ARBA00012438"/>
    </source>
</evidence>
<dbReference type="GO" id="GO:0005886">
    <property type="term" value="C:plasma membrane"/>
    <property type="evidence" value="ECO:0007669"/>
    <property type="project" value="UniProtKB-ARBA"/>
</dbReference>
<keyword evidence="5" id="KW-0808">Transferase</keyword>
<accession>A0A4R3I1D7</accession>
<dbReference type="PANTHER" id="PTHR45436">
    <property type="entry name" value="SENSOR HISTIDINE KINASE YKOH"/>
    <property type="match status" value="1"/>
</dbReference>
<evidence type="ECO:0000256" key="5">
    <source>
        <dbReference type="ARBA" id="ARBA00022679"/>
    </source>
</evidence>
<comment type="subcellular location">
    <subcellularLocation>
        <location evidence="2">Membrane</location>
    </subcellularLocation>
</comment>
<dbReference type="Gene3D" id="6.10.340.10">
    <property type="match status" value="1"/>
</dbReference>
<evidence type="ECO:0000256" key="6">
    <source>
        <dbReference type="ARBA" id="ARBA00022692"/>
    </source>
</evidence>
<evidence type="ECO:0000259" key="12">
    <source>
        <dbReference type="PROSITE" id="PS50109"/>
    </source>
</evidence>
<evidence type="ECO:0000256" key="2">
    <source>
        <dbReference type="ARBA" id="ARBA00004370"/>
    </source>
</evidence>
<dbReference type="SMART" id="SM00388">
    <property type="entry name" value="HisKA"/>
    <property type="match status" value="1"/>
</dbReference>
<dbReference type="CDD" id="cd00082">
    <property type="entry name" value="HisKA"/>
    <property type="match status" value="1"/>
</dbReference>
<dbReference type="RefSeq" id="WP_165901950.1">
    <property type="nucleotide sequence ID" value="NZ_SLZR01000018.1"/>
</dbReference>
<feature type="domain" description="HAMP" evidence="13">
    <location>
        <begin position="187"/>
        <end position="239"/>
    </location>
</feature>
<dbReference type="PROSITE" id="PS50885">
    <property type="entry name" value="HAMP"/>
    <property type="match status" value="1"/>
</dbReference>
<evidence type="ECO:0000256" key="7">
    <source>
        <dbReference type="ARBA" id="ARBA00022777"/>
    </source>
</evidence>
<keyword evidence="7 14" id="KW-0418">Kinase</keyword>
<keyword evidence="15" id="KW-1185">Reference proteome</keyword>
<dbReference type="SUPFAM" id="SSF158472">
    <property type="entry name" value="HAMP domain-like"/>
    <property type="match status" value="1"/>
</dbReference>
<dbReference type="InterPro" id="IPR003660">
    <property type="entry name" value="HAMP_dom"/>
</dbReference>
<evidence type="ECO:0000256" key="11">
    <source>
        <dbReference type="SAM" id="Phobius"/>
    </source>
</evidence>
<feature type="domain" description="Histidine kinase" evidence="12">
    <location>
        <begin position="247"/>
        <end position="466"/>
    </location>
</feature>
<evidence type="ECO:0000256" key="1">
    <source>
        <dbReference type="ARBA" id="ARBA00000085"/>
    </source>
</evidence>
<dbReference type="InterPro" id="IPR003594">
    <property type="entry name" value="HATPase_dom"/>
</dbReference>
<keyword evidence="10 11" id="KW-0472">Membrane</keyword>
<dbReference type="InterPro" id="IPR036097">
    <property type="entry name" value="HisK_dim/P_sf"/>
</dbReference>
<evidence type="ECO:0000256" key="9">
    <source>
        <dbReference type="ARBA" id="ARBA00023012"/>
    </source>
</evidence>
<dbReference type="PROSITE" id="PS50109">
    <property type="entry name" value="HIS_KIN"/>
    <property type="match status" value="1"/>
</dbReference>
<dbReference type="InterPro" id="IPR036890">
    <property type="entry name" value="HATPase_C_sf"/>
</dbReference>
<dbReference type="InterPro" id="IPR004358">
    <property type="entry name" value="Sig_transdc_His_kin-like_C"/>
</dbReference>
<evidence type="ECO:0000256" key="4">
    <source>
        <dbReference type="ARBA" id="ARBA00022553"/>
    </source>
</evidence>
<dbReference type="AlphaFoldDB" id="A0A4R3I1D7"/>
<evidence type="ECO:0000256" key="8">
    <source>
        <dbReference type="ARBA" id="ARBA00022989"/>
    </source>
</evidence>
<dbReference type="Pfam" id="PF00672">
    <property type="entry name" value="HAMP"/>
    <property type="match status" value="1"/>
</dbReference>
<dbReference type="Proteomes" id="UP000295793">
    <property type="component" value="Unassembled WGS sequence"/>
</dbReference>
<comment type="catalytic activity">
    <reaction evidence="1">
        <text>ATP + protein L-histidine = ADP + protein N-phospho-L-histidine.</text>
        <dbReference type="EC" id="2.7.13.3"/>
    </reaction>
</comment>
<dbReference type="SMART" id="SM00304">
    <property type="entry name" value="HAMP"/>
    <property type="match status" value="1"/>
</dbReference>
<dbReference type="FunFam" id="3.30.565.10:FF:000006">
    <property type="entry name" value="Sensor histidine kinase WalK"/>
    <property type="match status" value="1"/>
</dbReference>
<feature type="transmembrane region" description="Helical" evidence="11">
    <location>
        <begin position="167"/>
        <end position="190"/>
    </location>
</feature>
<keyword evidence="6 11" id="KW-0812">Transmembrane</keyword>
<dbReference type="SUPFAM" id="SSF47384">
    <property type="entry name" value="Homodimeric domain of signal transducing histidine kinase"/>
    <property type="match status" value="1"/>
</dbReference>
<dbReference type="PRINTS" id="PR00344">
    <property type="entry name" value="BCTRLSENSOR"/>
</dbReference>
<dbReference type="InterPro" id="IPR050428">
    <property type="entry name" value="TCS_sensor_his_kinase"/>
</dbReference>
<dbReference type="EMBL" id="SLZR01000018">
    <property type="protein sequence ID" value="TCS37669.1"/>
    <property type="molecule type" value="Genomic_DNA"/>
</dbReference>
<name>A0A4R3I1D7_9GAMM</name>
<gene>
    <name evidence="14" type="ORF">BCF53_11828</name>
</gene>
<dbReference type="CDD" id="cd06225">
    <property type="entry name" value="HAMP"/>
    <property type="match status" value="1"/>
</dbReference>
<sequence length="468" mass="52513">MFISIRTKLFALLILANALMVVLLLGFNAFTFNRSFSSYIEQREARRMSVLIENLADVYEDRGSWHWLRNDPATVASIVRESLNNFDFRGQDKSNSKGVRITYFEQLRISDPDGQIVFGRALNERKITWLSINNDDGKLIGKLGVELNNRLDAQVDELFISRLKLQLYLVGVAAFIIAGALAIPFSGWLVKPIQRITQAMRKMSEGDFSVSVDDDRKDELGRLAADFNHMATVLQKAQNDRQQWVSDIAHELRTPVAVLQGDIEAAQDGIRTVDDRWLANMFAHSERLNRLVSDLHQLSQSDAGTLSYRFEELDVNNLASEVVAQFRTSLAQRHIEVTFKPDEEPMLVDGDAERLAQLLTNLAQNTLRYTDGSAAQPGKLQVEISRTAETIQLIWEDSSPGVAAEHIPRLFDRLYRVDESRNRETGGSGLGLAIAKNIVEAHQGHISAALSNLGGLRICVQLPPKKES</sequence>
<dbReference type="InterPro" id="IPR005467">
    <property type="entry name" value="His_kinase_dom"/>
</dbReference>
<comment type="caution">
    <text evidence="14">The sequence shown here is derived from an EMBL/GenBank/DDBJ whole genome shotgun (WGS) entry which is preliminary data.</text>
</comment>
<keyword evidence="4" id="KW-0597">Phosphoprotein</keyword>
<dbReference type="Pfam" id="PF00512">
    <property type="entry name" value="HisKA"/>
    <property type="match status" value="1"/>
</dbReference>
<dbReference type="Pfam" id="PF02518">
    <property type="entry name" value="HATPase_c"/>
    <property type="match status" value="1"/>
</dbReference>
<dbReference type="SMART" id="SM00387">
    <property type="entry name" value="HATPase_c"/>
    <property type="match status" value="1"/>
</dbReference>
<dbReference type="InterPro" id="IPR003661">
    <property type="entry name" value="HisK_dim/P_dom"/>
</dbReference>
<evidence type="ECO:0000313" key="14">
    <source>
        <dbReference type="EMBL" id="TCS37669.1"/>
    </source>
</evidence>
<dbReference type="Gene3D" id="1.10.287.130">
    <property type="match status" value="1"/>
</dbReference>
<proteinExistence type="predicted"/>
<dbReference type="SUPFAM" id="SSF55874">
    <property type="entry name" value="ATPase domain of HSP90 chaperone/DNA topoisomerase II/histidine kinase"/>
    <property type="match status" value="1"/>
</dbReference>
<dbReference type="PANTHER" id="PTHR45436:SF5">
    <property type="entry name" value="SENSOR HISTIDINE KINASE TRCS"/>
    <property type="match status" value="1"/>
</dbReference>
<evidence type="ECO:0000313" key="15">
    <source>
        <dbReference type="Proteomes" id="UP000295793"/>
    </source>
</evidence>
<reference evidence="14 15" key="1">
    <citation type="submission" date="2019-03" db="EMBL/GenBank/DDBJ databases">
        <title>Genomic Encyclopedia of Archaeal and Bacterial Type Strains, Phase II (KMG-II): from individual species to whole genera.</title>
        <authorList>
            <person name="Goeker M."/>
        </authorList>
    </citation>
    <scope>NUCLEOTIDE SEQUENCE [LARGE SCALE GENOMIC DNA]</scope>
    <source>
        <strain evidence="14 15">DSM 15388</strain>
    </source>
</reference>
<dbReference type="GO" id="GO:0000155">
    <property type="term" value="F:phosphorelay sensor kinase activity"/>
    <property type="evidence" value="ECO:0007669"/>
    <property type="project" value="InterPro"/>
</dbReference>
<dbReference type="Gene3D" id="3.30.565.10">
    <property type="entry name" value="Histidine kinase-like ATPase, C-terminal domain"/>
    <property type="match status" value="1"/>
</dbReference>
<keyword evidence="9" id="KW-0902">Two-component regulatory system</keyword>
<keyword evidence="8 11" id="KW-1133">Transmembrane helix</keyword>
<protein>
    <recommendedName>
        <fullName evidence="3">histidine kinase</fullName>
        <ecNumber evidence="3">2.7.13.3</ecNumber>
    </recommendedName>
</protein>